<dbReference type="RefSeq" id="WP_284400360.1">
    <property type="nucleotide sequence ID" value="NZ_BSNQ01000009.1"/>
</dbReference>
<dbReference type="SUPFAM" id="SSF52141">
    <property type="entry name" value="Uracil-DNA glycosylase-like"/>
    <property type="match status" value="1"/>
</dbReference>
<dbReference type="InterPro" id="IPR036895">
    <property type="entry name" value="Uracil-DNA_glycosylase-like_sf"/>
</dbReference>
<evidence type="ECO:0000313" key="6">
    <source>
        <dbReference type="Proteomes" id="UP001620405"/>
    </source>
</evidence>
<dbReference type="InterPro" id="IPR015637">
    <property type="entry name" value="MUG/TDG"/>
</dbReference>
<evidence type="ECO:0000313" key="5">
    <source>
        <dbReference type="EMBL" id="MFK2873634.1"/>
    </source>
</evidence>
<evidence type="ECO:0000259" key="4">
    <source>
        <dbReference type="Pfam" id="PF03167"/>
    </source>
</evidence>
<evidence type="ECO:0000256" key="3">
    <source>
        <dbReference type="ARBA" id="ARBA00023204"/>
    </source>
</evidence>
<keyword evidence="3" id="KW-0234">DNA repair</keyword>
<protein>
    <submittedName>
        <fullName evidence="5">Mismatch-specific DNA-glycosylase</fullName>
    </submittedName>
</protein>
<dbReference type="Proteomes" id="UP001620405">
    <property type="component" value="Unassembled WGS sequence"/>
</dbReference>
<name>A0ABW8IW77_9GAMM</name>
<accession>A0ABW8IW77</accession>
<sequence>MPAAPKSPNQPILPDVLYPGLRLVFCGTAAGKRSAAEGAYYAHPGNLFWRALFQSGLTPRLLAPREFHRLPEFGIGLTDLAKRHVGNDDELPRDAFDVPALRAKIESYAPRMLAFTSKNAARAVLGPNVVYGMQEQALGSTRLFVLPSPSGQARGHWDLTIWQALAICLEPTSQRQSS</sequence>
<dbReference type="InterPro" id="IPR005122">
    <property type="entry name" value="Uracil-DNA_glycosylase-like"/>
</dbReference>
<dbReference type="Pfam" id="PF03167">
    <property type="entry name" value="UDG"/>
    <property type="match status" value="1"/>
</dbReference>
<dbReference type="CDD" id="cd10028">
    <property type="entry name" value="UDG-F2_TDG_MUG"/>
    <property type="match status" value="1"/>
</dbReference>
<evidence type="ECO:0000256" key="1">
    <source>
        <dbReference type="ARBA" id="ARBA00022763"/>
    </source>
</evidence>
<keyword evidence="1" id="KW-0227">DNA damage</keyword>
<reference evidence="5 6" key="1">
    <citation type="submission" date="2020-10" db="EMBL/GenBank/DDBJ databases">
        <title>Phylogeny of dyella-like bacteria.</title>
        <authorList>
            <person name="Fu J."/>
        </authorList>
    </citation>
    <scope>NUCLEOTIDE SEQUENCE [LARGE SCALE GENOMIC DNA]</scope>
    <source>
        <strain evidence="5 6">DHOB07</strain>
    </source>
</reference>
<gene>
    <name evidence="5" type="ORF">ISP13_08820</name>
</gene>
<dbReference type="PANTHER" id="PTHR12159">
    <property type="entry name" value="G/T AND G/U MISMATCH-SPECIFIC DNA GLYCOSYLASE"/>
    <property type="match status" value="1"/>
</dbReference>
<evidence type="ECO:0000256" key="2">
    <source>
        <dbReference type="ARBA" id="ARBA00022801"/>
    </source>
</evidence>
<feature type="domain" description="Uracil-DNA glycosylase-like" evidence="4">
    <location>
        <begin position="18"/>
        <end position="156"/>
    </location>
</feature>
<proteinExistence type="predicted"/>
<dbReference type="EMBL" id="JADIKG010000012">
    <property type="protein sequence ID" value="MFK2873634.1"/>
    <property type="molecule type" value="Genomic_DNA"/>
</dbReference>
<keyword evidence="2" id="KW-0378">Hydrolase</keyword>
<comment type="caution">
    <text evidence="5">The sequence shown here is derived from an EMBL/GenBank/DDBJ whole genome shotgun (WGS) entry which is preliminary data.</text>
</comment>
<dbReference type="Gene3D" id="3.40.470.10">
    <property type="entry name" value="Uracil-DNA glycosylase-like domain"/>
    <property type="match status" value="1"/>
</dbReference>
<dbReference type="PANTHER" id="PTHR12159:SF9">
    <property type="entry name" value="G_T MISMATCH-SPECIFIC THYMINE DNA GLYCOSYLASE"/>
    <property type="match status" value="1"/>
</dbReference>
<keyword evidence="6" id="KW-1185">Reference proteome</keyword>
<organism evidence="5 6">
    <name type="scientific">Dyella lipolytica</name>
    <dbReference type="NCBI Taxonomy" id="1867835"/>
    <lineage>
        <taxon>Bacteria</taxon>
        <taxon>Pseudomonadati</taxon>
        <taxon>Pseudomonadota</taxon>
        <taxon>Gammaproteobacteria</taxon>
        <taxon>Lysobacterales</taxon>
        <taxon>Rhodanobacteraceae</taxon>
        <taxon>Dyella</taxon>
    </lineage>
</organism>